<keyword evidence="1" id="KW-0732">Signal</keyword>
<dbReference type="SUPFAM" id="SSF56935">
    <property type="entry name" value="Porins"/>
    <property type="match status" value="1"/>
</dbReference>
<dbReference type="InterPro" id="IPR010239">
    <property type="entry name" value="CHP02001"/>
</dbReference>
<dbReference type="Proteomes" id="UP000234483">
    <property type="component" value="Unassembled WGS sequence"/>
</dbReference>
<dbReference type="EMBL" id="CP026100">
    <property type="protein sequence ID" value="AYV45071.1"/>
    <property type="molecule type" value="Genomic_DNA"/>
</dbReference>
<name>A0A2N5CZK4_9CAUL</name>
<feature type="signal peptide" evidence="1">
    <location>
        <begin position="1"/>
        <end position="23"/>
    </location>
</feature>
<dbReference type="KEGG" id="cfh:C1707_01760"/>
<evidence type="ECO:0000313" key="4">
    <source>
        <dbReference type="Proteomes" id="UP000234483"/>
    </source>
</evidence>
<reference evidence="3 4" key="1">
    <citation type="submission" date="2017-12" db="EMBL/GenBank/DDBJ databases">
        <title>The genome sequence of Caulobacter flavus CGMCC1 15093.</title>
        <authorList>
            <person name="Gao J."/>
            <person name="Mao X."/>
            <person name="Sun J."/>
        </authorList>
    </citation>
    <scope>NUCLEOTIDE SEQUENCE [LARGE SCALE GENOMIC DNA]</scope>
    <source>
        <strain evidence="3 4">CGMCC1 15093</strain>
    </source>
</reference>
<evidence type="ECO:0008006" key="6">
    <source>
        <dbReference type="Google" id="ProtNLM"/>
    </source>
</evidence>
<gene>
    <name evidence="2" type="ORF">C1707_01760</name>
    <name evidence="3" type="ORF">CFHF_04410</name>
</gene>
<dbReference type="RefSeq" id="WP_101711807.1">
    <property type="nucleotide sequence ID" value="NZ_CP026100.1"/>
</dbReference>
<dbReference type="OrthoDB" id="9793561at2"/>
<keyword evidence="5" id="KW-1185">Reference proteome</keyword>
<organism evidence="3 4">
    <name type="scientific">Caulobacter flavus</name>
    <dbReference type="NCBI Taxonomy" id="1679497"/>
    <lineage>
        <taxon>Bacteria</taxon>
        <taxon>Pseudomonadati</taxon>
        <taxon>Pseudomonadota</taxon>
        <taxon>Alphaproteobacteria</taxon>
        <taxon>Caulobacterales</taxon>
        <taxon>Caulobacteraceae</taxon>
        <taxon>Caulobacter</taxon>
    </lineage>
</organism>
<accession>A0A2N5CZK4</accession>
<dbReference type="Proteomes" id="UP000281192">
    <property type="component" value="Chromosome"/>
</dbReference>
<dbReference type="AlphaFoldDB" id="A0A2N5CZK4"/>
<dbReference type="EMBL" id="PJRQ01000008">
    <property type="protein sequence ID" value="PLR19247.1"/>
    <property type="molecule type" value="Genomic_DNA"/>
</dbReference>
<sequence>MKIFKLALAAATASVALGGAAMAQEVSLSYNVGIASDYVFRGVSQTNEDPQVFGGVDLGYGVGYAGVWASNVDFGTDDPTVEVDFYAGVKPTVGDVSMDFGVLYYGYSKDKGLTPGKYSYTELKAALSKPVGKATIGGAVYFSPEWPGDLSTAVYYEANGSIPLNDKFSLSGALGKQTIEDGADYTTWNLGVAYALNEKLSLDVRYWDTSEHDFGSIYDSRVAVSLKASF</sequence>
<dbReference type="Pfam" id="PF09694">
    <property type="entry name" value="Gcw_chp"/>
    <property type="match status" value="1"/>
</dbReference>
<evidence type="ECO:0000313" key="5">
    <source>
        <dbReference type="Proteomes" id="UP000281192"/>
    </source>
</evidence>
<evidence type="ECO:0000313" key="3">
    <source>
        <dbReference type="EMBL" id="PLR19247.1"/>
    </source>
</evidence>
<protein>
    <recommendedName>
        <fullName evidence="6">Porin</fullName>
    </recommendedName>
</protein>
<evidence type="ECO:0000256" key="1">
    <source>
        <dbReference type="SAM" id="SignalP"/>
    </source>
</evidence>
<evidence type="ECO:0000313" key="2">
    <source>
        <dbReference type="EMBL" id="AYV45071.1"/>
    </source>
</evidence>
<proteinExistence type="predicted"/>
<dbReference type="NCBIfam" id="TIGR02001">
    <property type="entry name" value="gcw_chp"/>
    <property type="match status" value="1"/>
</dbReference>
<feature type="chain" id="PRO_5044578128" description="Porin" evidence="1">
    <location>
        <begin position="24"/>
        <end position="230"/>
    </location>
</feature>
<reference evidence="2 5" key="2">
    <citation type="submission" date="2018-01" db="EMBL/GenBank/DDBJ databases">
        <title>Complete genome sequence of Caulobacter flavus RHGG3.</title>
        <authorList>
            <person name="Yang E."/>
        </authorList>
    </citation>
    <scope>NUCLEOTIDE SEQUENCE [LARGE SCALE GENOMIC DNA]</scope>
    <source>
        <strain evidence="2 5">RHGG3</strain>
    </source>
</reference>